<dbReference type="CDD" id="cd13967">
    <property type="entry name" value="PT_UbiA_5"/>
    <property type="match status" value="1"/>
</dbReference>
<evidence type="ECO:0000256" key="3">
    <source>
        <dbReference type="ARBA" id="ARBA00022692"/>
    </source>
</evidence>
<feature type="binding site" evidence="9">
    <location>
        <position position="159"/>
    </location>
    <ligand>
        <name>isopentenyl diphosphate</name>
        <dbReference type="ChEBI" id="CHEBI:128769"/>
    </ligand>
</feature>
<dbReference type="AlphaFoldDB" id="A0A0M2UV62"/>
<feature type="binding site" evidence="9">
    <location>
        <position position="255"/>
    </location>
    <ligand>
        <name>(2E)-4-hydroxy-3-methylbut-2-enyl diphosphate</name>
        <dbReference type="ChEBI" id="CHEBI:128753"/>
    </ligand>
</feature>
<dbReference type="Proteomes" id="UP000034954">
    <property type="component" value="Unassembled WGS sequence"/>
</dbReference>
<feature type="binding site" evidence="9">
    <location>
        <position position="159"/>
    </location>
    <ligand>
        <name>(2E)-4-hydroxy-3-methylbut-2-enyl diphosphate</name>
        <dbReference type="ChEBI" id="CHEBI:128753"/>
    </ligand>
</feature>
<feature type="transmembrane region" description="Helical" evidence="10">
    <location>
        <begin position="359"/>
        <end position="380"/>
    </location>
</feature>
<feature type="binding site" evidence="9">
    <location>
        <position position="77"/>
    </location>
    <ligand>
        <name>dimethylallyl diphosphate</name>
        <dbReference type="ChEBI" id="CHEBI:57623"/>
    </ligand>
</feature>
<dbReference type="Pfam" id="PF01040">
    <property type="entry name" value="UbiA"/>
    <property type="match status" value="1"/>
</dbReference>
<evidence type="ECO:0000256" key="7">
    <source>
        <dbReference type="ARBA" id="ARBA00023014"/>
    </source>
</evidence>
<dbReference type="GO" id="GO:0051539">
    <property type="term" value="F:4 iron, 4 sulfur cluster binding"/>
    <property type="evidence" value="ECO:0007669"/>
    <property type="project" value="UniProtKB-UniRule"/>
</dbReference>
<feature type="binding site" evidence="9">
    <location>
        <position position="197"/>
    </location>
    <ligand>
        <name>(2E)-4-hydroxy-3-methylbut-2-enyl diphosphate</name>
        <dbReference type="ChEBI" id="CHEBI:128753"/>
    </ligand>
</feature>
<feature type="transmembrane region" description="Helical" evidence="10">
    <location>
        <begin position="537"/>
        <end position="555"/>
    </location>
</feature>
<dbReference type="GO" id="GO:0046872">
    <property type="term" value="F:metal ion binding"/>
    <property type="evidence" value="ECO:0007669"/>
    <property type="project" value="UniProtKB-KW"/>
</dbReference>
<feature type="binding site" evidence="9">
    <location>
        <position position="77"/>
    </location>
    <ligand>
        <name>(2E)-4-hydroxy-3-methylbut-2-enyl diphosphate</name>
        <dbReference type="ChEBI" id="CHEBI:128753"/>
    </ligand>
</feature>
<evidence type="ECO:0000256" key="6">
    <source>
        <dbReference type="ARBA" id="ARBA00023004"/>
    </source>
</evidence>
<dbReference type="EC" id="1.17.7.4" evidence="9"/>
<evidence type="ECO:0000256" key="1">
    <source>
        <dbReference type="ARBA" id="ARBA00004141"/>
    </source>
</evidence>
<feature type="binding site" evidence="9">
    <location>
        <position position="109"/>
    </location>
    <ligand>
        <name>isopentenyl diphosphate</name>
        <dbReference type="ChEBI" id="CHEBI:128769"/>
    </ligand>
</feature>
<feature type="binding site" evidence="9">
    <location>
        <position position="253"/>
    </location>
    <ligand>
        <name>isopentenyl diphosphate</name>
        <dbReference type="ChEBI" id="CHEBI:128769"/>
    </ligand>
</feature>
<comment type="pathway">
    <text evidence="9">Isoprenoid biosynthesis; dimethylallyl diphosphate biosynthesis; dimethylallyl diphosphate from (2E)-4-hydroxy-3-methylbutenyl diphosphate: step 1/1.</text>
</comment>
<keyword evidence="4 9" id="KW-0479">Metal-binding</keyword>
<feature type="active site" description="Proton donor" evidence="9">
    <location>
        <position position="161"/>
    </location>
</feature>
<keyword evidence="3 10" id="KW-0812">Transmembrane</keyword>
<feature type="transmembrane region" description="Helical" evidence="10">
    <location>
        <begin position="488"/>
        <end position="509"/>
    </location>
</feature>
<feature type="binding site" evidence="9">
    <location>
        <position position="297"/>
    </location>
    <ligand>
        <name>dimethylallyl diphosphate</name>
        <dbReference type="ChEBI" id="CHEBI:57623"/>
    </ligand>
</feature>
<comment type="pathway">
    <text evidence="9">Isoprenoid biosynthesis; isopentenyl diphosphate biosynthesis via DXP pathway; isopentenyl diphosphate from 1-deoxy-D-xylulose 5-phosphate: step 6/6.</text>
</comment>
<evidence type="ECO:0000256" key="4">
    <source>
        <dbReference type="ARBA" id="ARBA00022723"/>
    </source>
</evidence>
<evidence type="ECO:0000256" key="8">
    <source>
        <dbReference type="ARBA" id="ARBA00023136"/>
    </source>
</evidence>
<feature type="transmembrane region" description="Helical" evidence="10">
    <location>
        <begin position="465"/>
        <end position="482"/>
    </location>
</feature>
<evidence type="ECO:0000313" key="12">
    <source>
        <dbReference type="Proteomes" id="UP000034954"/>
    </source>
</evidence>
<comment type="catalytic activity">
    <reaction evidence="9">
        <text>dimethylallyl diphosphate + 2 oxidized [2Fe-2S]-[ferredoxin] + H2O = (2E)-4-hydroxy-3-methylbut-2-enyl diphosphate + 2 reduced [2Fe-2S]-[ferredoxin] + 2 H(+)</text>
        <dbReference type="Rhea" id="RHEA:24825"/>
        <dbReference type="Rhea" id="RHEA-COMP:10000"/>
        <dbReference type="Rhea" id="RHEA-COMP:10001"/>
        <dbReference type="ChEBI" id="CHEBI:15377"/>
        <dbReference type="ChEBI" id="CHEBI:15378"/>
        <dbReference type="ChEBI" id="CHEBI:33737"/>
        <dbReference type="ChEBI" id="CHEBI:33738"/>
        <dbReference type="ChEBI" id="CHEBI:57623"/>
        <dbReference type="ChEBI" id="CHEBI:128753"/>
        <dbReference type="EC" id="1.17.7.4"/>
    </reaction>
</comment>
<evidence type="ECO:0000256" key="9">
    <source>
        <dbReference type="HAMAP-Rule" id="MF_00191"/>
    </source>
</evidence>
<feature type="binding site" evidence="9">
    <location>
        <position position="131"/>
    </location>
    <ligand>
        <name>[4Fe-4S] cluster</name>
        <dbReference type="ChEBI" id="CHEBI:49883"/>
    </ligand>
</feature>
<organism evidence="11 12">
    <name type="scientific">Candidatus Brocadia fulgida</name>
    <dbReference type="NCBI Taxonomy" id="380242"/>
    <lineage>
        <taxon>Bacteria</taxon>
        <taxon>Pseudomonadati</taxon>
        <taxon>Planctomycetota</taxon>
        <taxon>Candidatus Brocadiia</taxon>
        <taxon>Candidatus Brocadiales</taxon>
        <taxon>Candidatus Brocadiaceae</taxon>
        <taxon>Candidatus Brocadia</taxon>
    </lineage>
</organism>
<keyword evidence="12" id="KW-1185">Reference proteome</keyword>
<keyword evidence="2 9" id="KW-0004">4Fe-4S</keyword>
<gene>
    <name evidence="9" type="primary">ispH</name>
    <name evidence="11" type="ORF">BROFUL_02427</name>
</gene>
<evidence type="ECO:0000256" key="10">
    <source>
        <dbReference type="SAM" id="Phobius"/>
    </source>
</evidence>
<feature type="transmembrane region" description="Helical" evidence="10">
    <location>
        <begin position="424"/>
        <end position="444"/>
    </location>
</feature>
<feature type="binding site" evidence="9">
    <location>
        <position position="297"/>
    </location>
    <ligand>
        <name>(2E)-4-hydroxy-3-methylbut-2-enyl diphosphate</name>
        <dbReference type="ChEBI" id="CHEBI:128753"/>
    </ligand>
</feature>
<evidence type="ECO:0000313" key="11">
    <source>
        <dbReference type="EMBL" id="KKO18881.1"/>
    </source>
</evidence>
<feature type="binding site" evidence="9">
    <location>
        <position position="46"/>
    </location>
    <ligand>
        <name>[4Fe-4S] cluster</name>
        <dbReference type="ChEBI" id="CHEBI:49883"/>
    </ligand>
</feature>
<feature type="binding site" evidence="9">
    <location>
        <position position="159"/>
    </location>
    <ligand>
        <name>dimethylallyl diphosphate</name>
        <dbReference type="ChEBI" id="CHEBI:57623"/>
    </ligand>
</feature>
<keyword evidence="7 9" id="KW-0411">Iron-sulfur</keyword>
<dbReference type="GO" id="GO:0019288">
    <property type="term" value="P:isopentenyl diphosphate biosynthetic process, methylerythritol 4-phosphate pathway"/>
    <property type="evidence" value="ECO:0007669"/>
    <property type="project" value="UniProtKB-UniRule"/>
</dbReference>
<comment type="catalytic activity">
    <reaction evidence="9">
        <text>isopentenyl diphosphate + 2 oxidized [2Fe-2S]-[ferredoxin] + H2O = (2E)-4-hydroxy-3-methylbut-2-enyl diphosphate + 2 reduced [2Fe-2S]-[ferredoxin] + 2 H(+)</text>
        <dbReference type="Rhea" id="RHEA:24488"/>
        <dbReference type="Rhea" id="RHEA-COMP:10000"/>
        <dbReference type="Rhea" id="RHEA-COMP:10001"/>
        <dbReference type="ChEBI" id="CHEBI:15377"/>
        <dbReference type="ChEBI" id="CHEBI:15378"/>
        <dbReference type="ChEBI" id="CHEBI:33737"/>
        <dbReference type="ChEBI" id="CHEBI:33738"/>
        <dbReference type="ChEBI" id="CHEBI:128753"/>
        <dbReference type="ChEBI" id="CHEBI:128769"/>
        <dbReference type="EC" id="1.17.7.4"/>
    </reaction>
</comment>
<comment type="function">
    <text evidence="9">Catalyzes the conversion of 1-hydroxy-2-methyl-2-(E)-butenyl 4-diphosphate (HMBPP) into a mixture of isopentenyl diphosphate (IPP) and dimethylallyl diphosphate (DMAPP). Acts in the terminal step of the DOXP/MEP pathway for isoprenoid precursor biosynthesis.</text>
</comment>
<dbReference type="PANTHER" id="PTHR30426:SF0">
    <property type="entry name" value="4-HYDROXY-3-METHYLBUT-2-ENYL DIPHOSPHATE REDUCTASE"/>
    <property type="match status" value="1"/>
</dbReference>
<dbReference type="InterPro" id="IPR003451">
    <property type="entry name" value="LytB/IspH"/>
</dbReference>
<feature type="binding site" evidence="9">
    <location>
        <position position="255"/>
    </location>
    <ligand>
        <name>dimethylallyl diphosphate</name>
        <dbReference type="ChEBI" id="CHEBI:57623"/>
    </ligand>
</feature>
<dbReference type="Gene3D" id="3.40.50.11270">
    <property type="match status" value="1"/>
</dbReference>
<comment type="similarity">
    <text evidence="9">Belongs to the IspH family.</text>
</comment>
<dbReference type="UniPathway" id="UPA00059">
    <property type="reaction ID" value="UER00105"/>
</dbReference>
<dbReference type="NCBIfam" id="TIGR00216">
    <property type="entry name" value="ispH_lytB"/>
    <property type="match status" value="1"/>
</dbReference>
<proteinExistence type="inferred from homology"/>
<feature type="transmembrane region" description="Helical" evidence="10">
    <location>
        <begin position="401"/>
        <end position="418"/>
    </location>
</feature>
<name>A0A0M2UV62_9BACT</name>
<dbReference type="GO" id="GO:0050992">
    <property type="term" value="P:dimethylallyl diphosphate biosynthetic process"/>
    <property type="evidence" value="ECO:0007669"/>
    <property type="project" value="UniProtKB-UniRule"/>
</dbReference>
<keyword evidence="8 10" id="KW-0472">Membrane</keyword>
<sequence>MRDAHGNTEIVSGVLHREPFFVKIFSKYRIRGILLRVKVAKTAGFCMGVRRAMDILLDAANEKNDDGNVFTDGPLIHNPQVLEYLEKRGIQVVKGQTDLSKSTVVIRAHGVTPTRRKEIESTGAKVCDATCPHVMRVQSIIKKYAAQGYSTVIVGDKGHAEVIGLLGYAEGKGYVVQELDEIEHLPPMDKVCIVAQTTQDRRMFKEAIERLKKRYANCESFETICSSTYKRQDEIISLSKTVDAMIVVGGRGSANTTRLVKICESQGTPTFLVETDAELDLEKLKDYDTVGVTAGASTPNWMIKRVVEKVHSFKLSRYRRFLYGMRGIASYFIRSCTYAGLGAASLSYASAVLLGIRPRISFCLIAALFIFSMQVLNRFSNKEAIALNEPSGAKFYEKKQALFICLGIAGVVASFALGFVLNKSIFFCTFLAGLIGIFYRLEIIPRSLSRIIRYRSLEQIPGSKEIFYSLAWAVSTTLIPFLGAKQSFTPSLVIASAFAFSLAFIRAVVLNIRDIQGDRILGKETIPIAIGKERTKTILIIITALVAVLMSASPWLGWTTSLGYCLLPCVAYASGYQYLFQKRIVSEGLLSETITDFNFILAGIIAFVWKSNHF</sequence>
<feature type="transmembrane region" description="Helical" evidence="10">
    <location>
        <begin position="561"/>
        <end position="580"/>
    </location>
</feature>
<dbReference type="UniPathway" id="UPA00056">
    <property type="reaction ID" value="UER00097"/>
</dbReference>
<comment type="cofactor">
    <cofactor evidence="9">
        <name>[4Fe-4S] cluster</name>
        <dbReference type="ChEBI" id="CHEBI:49883"/>
    </cofactor>
    <text evidence="9">Binds 1 [4Fe-4S] cluster per subunit.</text>
</comment>
<accession>A0A0M2UV62</accession>
<feature type="binding site" evidence="9">
    <location>
        <position position="253"/>
    </location>
    <ligand>
        <name>dimethylallyl diphosphate</name>
        <dbReference type="ChEBI" id="CHEBI:57623"/>
    </ligand>
</feature>
<evidence type="ECO:0000256" key="5">
    <source>
        <dbReference type="ARBA" id="ARBA00022989"/>
    </source>
</evidence>
<dbReference type="InterPro" id="IPR000537">
    <property type="entry name" value="UbiA_prenyltransferase"/>
</dbReference>
<feature type="binding site" evidence="9">
    <location>
        <position position="109"/>
    </location>
    <ligand>
        <name>dimethylallyl diphosphate</name>
        <dbReference type="ChEBI" id="CHEBI:57623"/>
    </ligand>
</feature>
<evidence type="ECO:0000256" key="2">
    <source>
        <dbReference type="ARBA" id="ARBA00022485"/>
    </source>
</evidence>
<feature type="transmembrane region" description="Helical" evidence="10">
    <location>
        <begin position="589"/>
        <end position="609"/>
    </location>
</feature>
<keyword evidence="5 10" id="KW-1133">Transmembrane helix</keyword>
<keyword evidence="9" id="KW-0414">Isoprene biosynthesis</keyword>
<dbReference type="Pfam" id="PF02401">
    <property type="entry name" value="LYTB"/>
    <property type="match status" value="1"/>
</dbReference>
<dbReference type="GO" id="GO:0016020">
    <property type="term" value="C:membrane"/>
    <property type="evidence" value="ECO:0007669"/>
    <property type="project" value="UniProtKB-SubCell"/>
</dbReference>
<dbReference type="HAMAP" id="MF_00191">
    <property type="entry name" value="IspH"/>
    <property type="match status" value="1"/>
</dbReference>
<dbReference type="Gene3D" id="3.40.1010.20">
    <property type="entry name" value="4-hydroxy-3-methylbut-2-enyl diphosphate reductase, catalytic domain"/>
    <property type="match status" value="2"/>
</dbReference>
<reference evidence="11 12" key="1">
    <citation type="journal article" date="2013" name="BMC Microbiol.">
        <title>Identification of the type II cytochrome c maturation pathway in anammox bacteria by comparative genomics.</title>
        <authorList>
            <person name="Ferousi C."/>
            <person name="Speth D.R."/>
            <person name="Reimann J."/>
            <person name="Op den Camp H.J."/>
            <person name="Allen J.W."/>
            <person name="Keltjens J.T."/>
            <person name="Jetten M.S."/>
        </authorList>
    </citation>
    <scope>NUCLEOTIDE SEQUENCE [LARGE SCALE GENOMIC DNA]</scope>
    <source>
        <strain evidence="11">RU1</strain>
    </source>
</reference>
<dbReference type="GO" id="GO:0016765">
    <property type="term" value="F:transferase activity, transferring alkyl or aryl (other than methyl) groups"/>
    <property type="evidence" value="ECO:0007669"/>
    <property type="project" value="InterPro"/>
</dbReference>
<comment type="caution">
    <text evidence="9">Lacks conserved residue(s) required for the propagation of feature annotation.</text>
</comment>
<feature type="binding site" evidence="9">
    <location>
        <position position="297"/>
    </location>
    <ligand>
        <name>isopentenyl diphosphate</name>
        <dbReference type="ChEBI" id="CHEBI:128769"/>
    </ligand>
</feature>
<feature type="binding site" evidence="9">
    <location>
        <position position="225"/>
    </location>
    <ligand>
        <name>[4Fe-4S] cluster</name>
        <dbReference type="ChEBI" id="CHEBI:49883"/>
    </ligand>
</feature>
<dbReference type="CDD" id="cd13944">
    <property type="entry name" value="lytB_ispH"/>
    <property type="match status" value="1"/>
</dbReference>
<feature type="transmembrane region" description="Helical" evidence="10">
    <location>
        <begin position="328"/>
        <end position="353"/>
    </location>
</feature>
<dbReference type="EMBL" id="LAQJ01000231">
    <property type="protein sequence ID" value="KKO18881.1"/>
    <property type="molecule type" value="Genomic_DNA"/>
</dbReference>
<feature type="binding site" evidence="9">
    <location>
        <position position="109"/>
    </location>
    <ligand>
        <name>(2E)-4-hydroxy-3-methylbut-2-enyl diphosphate</name>
        <dbReference type="ChEBI" id="CHEBI:128753"/>
    </ligand>
</feature>
<feature type="binding site" evidence="9">
    <location>
        <position position="77"/>
    </location>
    <ligand>
        <name>isopentenyl diphosphate</name>
        <dbReference type="ChEBI" id="CHEBI:128769"/>
    </ligand>
</feature>
<keyword evidence="9" id="KW-0560">Oxidoreductase</keyword>
<keyword evidence="6 9" id="KW-0408">Iron</keyword>
<feature type="binding site" evidence="9">
    <location>
        <position position="253"/>
    </location>
    <ligand>
        <name>(2E)-4-hydroxy-3-methylbut-2-enyl diphosphate</name>
        <dbReference type="ChEBI" id="CHEBI:128753"/>
    </ligand>
</feature>
<dbReference type="PANTHER" id="PTHR30426">
    <property type="entry name" value="4-HYDROXY-3-METHYLBUT-2-ENYL DIPHOSPHATE REDUCTASE"/>
    <property type="match status" value="1"/>
</dbReference>
<protein>
    <recommendedName>
        <fullName evidence="9">4-hydroxy-3-methylbut-2-enyl diphosphate reductase</fullName>
        <shortName evidence="9">HMBPP reductase</shortName>
        <ecNumber evidence="9">1.17.7.4</ecNumber>
    </recommendedName>
</protein>
<dbReference type="GO" id="GO:0051745">
    <property type="term" value="F:4-hydroxy-3-methylbut-2-enyl diphosphate reductase activity"/>
    <property type="evidence" value="ECO:0007669"/>
    <property type="project" value="UniProtKB-UniRule"/>
</dbReference>
<comment type="caution">
    <text evidence="11">The sequence shown here is derived from an EMBL/GenBank/DDBJ whole genome shotgun (WGS) entry which is preliminary data.</text>
</comment>
<dbReference type="GO" id="GO:0016114">
    <property type="term" value="P:terpenoid biosynthetic process"/>
    <property type="evidence" value="ECO:0007669"/>
    <property type="project" value="UniProtKB-UniRule"/>
</dbReference>
<comment type="subcellular location">
    <subcellularLocation>
        <location evidence="1">Membrane</location>
        <topology evidence="1">Multi-pass membrane protein</topology>
    </subcellularLocation>
</comment>
<feature type="binding site" evidence="9">
    <location>
        <position position="255"/>
    </location>
    <ligand>
        <name>isopentenyl diphosphate</name>
        <dbReference type="ChEBI" id="CHEBI:128769"/>
    </ligand>
</feature>